<dbReference type="EMBL" id="KV453912">
    <property type="protein sequence ID" value="ODV79390.1"/>
    <property type="molecule type" value="Genomic_DNA"/>
</dbReference>
<name>A0A1E4SIS2_9ASCO</name>
<protein>
    <submittedName>
        <fullName evidence="1">Uncharacterized protein</fullName>
    </submittedName>
</protein>
<keyword evidence="2" id="KW-1185">Reference proteome</keyword>
<proteinExistence type="predicted"/>
<dbReference type="Proteomes" id="UP000094285">
    <property type="component" value="Unassembled WGS sequence"/>
</dbReference>
<evidence type="ECO:0000313" key="2">
    <source>
        <dbReference type="Proteomes" id="UP000094285"/>
    </source>
</evidence>
<reference evidence="2" key="1">
    <citation type="submission" date="2016-05" db="EMBL/GenBank/DDBJ databases">
        <title>Comparative genomics of biotechnologically important yeasts.</title>
        <authorList>
            <consortium name="DOE Joint Genome Institute"/>
            <person name="Riley R."/>
            <person name="Haridas S."/>
            <person name="Wolfe K.H."/>
            <person name="Lopes M.R."/>
            <person name="Hittinger C.T."/>
            <person name="Goker M."/>
            <person name="Salamov A."/>
            <person name="Wisecaver J."/>
            <person name="Long T.M."/>
            <person name="Aerts A.L."/>
            <person name="Barry K."/>
            <person name="Choi C."/>
            <person name="Clum A."/>
            <person name="Coughlan A.Y."/>
            <person name="Deshpande S."/>
            <person name="Douglass A.P."/>
            <person name="Hanson S.J."/>
            <person name="Klenk H.-P."/>
            <person name="Labutti K."/>
            <person name="Lapidus A."/>
            <person name="Lindquist E."/>
            <person name="Lipzen A."/>
            <person name="Meier-Kolthoff J.P."/>
            <person name="Ohm R.A."/>
            <person name="Otillar R.P."/>
            <person name="Pangilinan J."/>
            <person name="Peng Y."/>
            <person name="Rokas A."/>
            <person name="Rosa C.A."/>
            <person name="Scheuner C."/>
            <person name="Sibirny A.A."/>
            <person name="Slot J.C."/>
            <person name="Stielow J.B."/>
            <person name="Sun H."/>
            <person name="Kurtzman C.P."/>
            <person name="Blackwell M."/>
            <person name="Grigoriev I.V."/>
            <person name="Jeffries T.W."/>
        </authorList>
    </citation>
    <scope>NUCLEOTIDE SEQUENCE [LARGE SCALE GENOMIC DNA]</scope>
    <source>
        <strain evidence="2">NRRL Y-17324</strain>
    </source>
</reference>
<dbReference type="RefSeq" id="XP_020064512.1">
    <property type="nucleotide sequence ID" value="XM_020211700.1"/>
</dbReference>
<sequence>MTIENISGLLGDYPIFHLGSGPPALNQLAFKPNAYTSYPYDNAVRANFKSFDRG</sequence>
<evidence type="ECO:0000313" key="1">
    <source>
        <dbReference type="EMBL" id="ODV79390.1"/>
    </source>
</evidence>
<dbReference type="GeneID" id="30985836"/>
<dbReference type="AlphaFoldDB" id="A0A1E4SIS2"/>
<accession>A0A1E4SIS2</accession>
<organism evidence="1 2">
    <name type="scientific">Suhomyces tanzawaensis NRRL Y-17324</name>
    <dbReference type="NCBI Taxonomy" id="984487"/>
    <lineage>
        <taxon>Eukaryota</taxon>
        <taxon>Fungi</taxon>
        <taxon>Dikarya</taxon>
        <taxon>Ascomycota</taxon>
        <taxon>Saccharomycotina</taxon>
        <taxon>Pichiomycetes</taxon>
        <taxon>Debaryomycetaceae</taxon>
        <taxon>Suhomyces</taxon>
    </lineage>
</organism>
<gene>
    <name evidence="1" type="ORF">CANTADRAFT_90479</name>
</gene>